<proteinExistence type="predicted"/>
<dbReference type="CDD" id="cd02440">
    <property type="entry name" value="AdoMet_MTases"/>
    <property type="match status" value="1"/>
</dbReference>
<feature type="domain" description="Methyltransferase" evidence="2">
    <location>
        <begin position="40"/>
        <end position="145"/>
    </location>
</feature>
<keyword evidence="4" id="KW-1185">Reference proteome</keyword>
<dbReference type="OrthoDB" id="9777638at2"/>
<protein>
    <submittedName>
        <fullName evidence="3">Ubiquinone/menaquinone biosynthesis C-methylase UbiE</fullName>
    </submittedName>
</protein>
<keyword evidence="3" id="KW-0808">Transferase</keyword>
<dbReference type="EMBL" id="VIWT01000001">
    <property type="protein sequence ID" value="TWF98429.1"/>
    <property type="molecule type" value="Genomic_DNA"/>
</dbReference>
<sequence length="286" mass="29062">MTDTQLSGESSPAADDHDAADGGFFNPIGARLARLAGLRPGDRVLDLGCGRGAVLFAALAEVGPGGSVVGVDAAPGTVRATGARAAGRGLRNVRVELGEAPALGFPAGSFDAVLSSFVLALAPDPAAALASVHRVLVPGGRFGCTAFGADAPGWERPGAALDAFLSPHALRLRHSGAGRHNALGRSPQEAAELLHAAGFTGVRCEEHQAVSHYPDAAAWWRAMSLPPAEDRGKGAAGGWRAALDAVPAARLDEARQAALAELAGLAAPDGSLVRRTTIRYITASRV</sequence>
<dbReference type="InterPro" id="IPR029063">
    <property type="entry name" value="SAM-dependent_MTases_sf"/>
</dbReference>
<accession>A0A561UGE3</accession>
<gene>
    <name evidence="3" type="ORF">FHX73_112237</name>
</gene>
<reference evidence="3 4" key="1">
    <citation type="submission" date="2019-06" db="EMBL/GenBank/DDBJ databases">
        <title>Sequencing the genomes of 1000 actinobacteria strains.</title>
        <authorList>
            <person name="Klenk H.-P."/>
        </authorList>
    </citation>
    <scope>NUCLEOTIDE SEQUENCE [LARGE SCALE GENOMIC DNA]</scope>
    <source>
        <strain evidence="3 4">DSM 44826</strain>
    </source>
</reference>
<dbReference type="PANTHER" id="PTHR42912">
    <property type="entry name" value="METHYLTRANSFERASE"/>
    <property type="match status" value="1"/>
</dbReference>
<evidence type="ECO:0000256" key="1">
    <source>
        <dbReference type="SAM" id="MobiDB-lite"/>
    </source>
</evidence>
<keyword evidence="3" id="KW-0830">Ubiquinone</keyword>
<dbReference type="GO" id="GO:0032259">
    <property type="term" value="P:methylation"/>
    <property type="evidence" value="ECO:0007669"/>
    <property type="project" value="UniProtKB-KW"/>
</dbReference>
<dbReference type="InterPro" id="IPR025714">
    <property type="entry name" value="Methyltranfer_dom"/>
</dbReference>
<dbReference type="InterPro" id="IPR050508">
    <property type="entry name" value="Methyltransf_Superfamily"/>
</dbReference>
<dbReference type="Gene3D" id="3.40.50.150">
    <property type="entry name" value="Vaccinia Virus protein VP39"/>
    <property type="match status" value="1"/>
</dbReference>
<dbReference type="AlphaFoldDB" id="A0A561UGE3"/>
<dbReference type="RefSeq" id="WP_145904867.1">
    <property type="nucleotide sequence ID" value="NZ_BAAAMZ010000024.1"/>
</dbReference>
<name>A0A561UGE3_9ACTN</name>
<feature type="region of interest" description="Disordered" evidence="1">
    <location>
        <begin position="1"/>
        <end position="20"/>
    </location>
</feature>
<evidence type="ECO:0000259" key="2">
    <source>
        <dbReference type="Pfam" id="PF13847"/>
    </source>
</evidence>
<evidence type="ECO:0000313" key="3">
    <source>
        <dbReference type="EMBL" id="TWF98429.1"/>
    </source>
</evidence>
<dbReference type="Proteomes" id="UP000317940">
    <property type="component" value="Unassembled WGS sequence"/>
</dbReference>
<feature type="compositionally biased region" description="Polar residues" evidence="1">
    <location>
        <begin position="1"/>
        <end position="10"/>
    </location>
</feature>
<dbReference type="SUPFAM" id="SSF53335">
    <property type="entry name" value="S-adenosyl-L-methionine-dependent methyltransferases"/>
    <property type="match status" value="1"/>
</dbReference>
<dbReference type="Pfam" id="PF13847">
    <property type="entry name" value="Methyltransf_31"/>
    <property type="match status" value="1"/>
</dbReference>
<dbReference type="GO" id="GO:0008168">
    <property type="term" value="F:methyltransferase activity"/>
    <property type="evidence" value="ECO:0007669"/>
    <property type="project" value="UniProtKB-KW"/>
</dbReference>
<evidence type="ECO:0000313" key="4">
    <source>
        <dbReference type="Proteomes" id="UP000317940"/>
    </source>
</evidence>
<comment type="caution">
    <text evidence="3">The sequence shown here is derived from an EMBL/GenBank/DDBJ whole genome shotgun (WGS) entry which is preliminary data.</text>
</comment>
<organism evidence="3 4">
    <name type="scientific">Kitasatospora viridis</name>
    <dbReference type="NCBI Taxonomy" id="281105"/>
    <lineage>
        <taxon>Bacteria</taxon>
        <taxon>Bacillati</taxon>
        <taxon>Actinomycetota</taxon>
        <taxon>Actinomycetes</taxon>
        <taxon>Kitasatosporales</taxon>
        <taxon>Streptomycetaceae</taxon>
        <taxon>Kitasatospora</taxon>
    </lineage>
</organism>
<keyword evidence="3" id="KW-0489">Methyltransferase</keyword>